<dbReference type="Proteomes" id="UP001172159">
    <property type="component" value="Unassembled WGS sequence"/>
</dbReference>
<organism evidence="1 2">
    <name type="scientific">Apiosordaria backusii</name>
    <dbReference type="NCBI Taxonomy" id="314023"/>
    <lineage>
        <taxon>Eukaryota</taxon>
        <taxon>Fungi</taxon>
        <taxon>Dikarya</taxon>
        <taxon>Ascomycota</taxon>
        <taxon>Pezizomycotina</taxon>
        <taxon>Sordariomycetes</taxon>
        <taxon>Sordariomycetidae</taxon>
        <taxon>Sordariales</taxon>
        <taxon>Lasiosphaeriaceae</taxon>
        <taxon>Apiosordaria</taxon>
    </lineage>
</organism>
<gene>
    <name evidence="1" type="ORF">B0T21DRAFT_365994</name>
</gene>
<evidence type="ECO:0000313" key="1">
    <source>
        <dbReference type="EMBL" id="KAK0735964.1"/>
    </source>
</evidence>
<comment type="caution">
    <text evidence="1">The sequence shown here is derived from an EMBL/GenBank/DDBJ whole genome shotgun (WGS) entry which is preliminary data.</text>
</comment>
<dbReference type="AlphaFoldDB" id="A0AA40EC19"/>
<dbReference type="EMBL" id="JAUKTV010000006">
    <property type="protein sequence ID" value="KAK0735964.1"/>
    <property type="molecule type" value="Genomic_DNA"/>
</dbReference>
<proteinExistence type="predicted"/>
<name>A0AA40EC19_9PEZI</name>
<sequence>MATAFCTWDILRAPDPARAANQMGAEPSRALNTPPLRSLLFPGSHSSCLLPSHIIRRSVINTIAMPRHLPPPWKACHCPQTSTGATTASCRQEATT</sequence>
<protein>
    <submittedName>
        <fullName evidence="1">Uncharacterized protein</fullName>
    </submittedName>
</protein>
<reference evidence="1" key="1">
    <citation type="submission" date="2023-06" db="EMBL/GenBank/DDBJ databases">
        <title>Genome-scale phylogeny and comparative genomics of the fungal order Sordariales.</title>
        <authorList>
            <consortium name="Lawrence Berkeley National Laboratory"/>
            <person name="Hensen N."/>
            <person name="Bonometti L."/>
            <person name="Westerberg I."/>
            <person name="Brannstrom I.O."/>
            <person name="Guillou S."/>
            <person name="Cros-Aarteil S."/>
            <person name="Calhoun S."/>
            <person name="Haridas S."/>
            <person name="Kuo A."/>
            <person name="Mondo S."/>
            <person name="Pangilinan J."/>
            <person name="Riley R."/>
            <person name="Labutti K."/>
            <person name="Andreopoulos B."/>
            <person name="Lipzen A."/>
            <person name="Chen C."/>
            <person name="Yanf M."/>
            <person name="Daum C."/>
            <person name="Ng V."/>
            <person name="Clum A."/>
            <person name="Steindorff A."/>
            <person name="Ohm R."/>
            <person name="Martin F."/>
            <person name="Silar P."/>
            <person name="Natvig D."/>
            <person name="Lalanne C."/>
            <person name="Gautier V."/>
            <person name="Ament-Velasquez S.L."/>
            <person name="Kruys A."/>
            <person name="Hutchinson M.I."/>
            <person name="Powell A.J."/>
            <person name="Barry K."/>
            <person name="Miller A.N."/>
            <person name="Grigoriev I.V."/>
            <person name="Debuchy R."/>
            <person name="Gladieux P."/>
            <person name="Thoren M.H."/>
            <person name="Johannesson H."/>
        </authorList>
    </citation>
    <scope>NUCLEOTIDE SEQUENCE</scope>
    <source>
        <strain evidence="1">CBS 540.89</strain>
    </source>
</reference>
<keyword evidence="2" id="KW-1185">Reference proteome</keyword>
<accession>A0AA40EC19</accession>
<evidence type="ECO:0000313" key="2">
    <source>
        <dbReference type="Proteomes" id="UP001172159"/>
    </source>
</evidence>